<evidence type="ECO:0000313" key="2">
    <source>
        <dbReference type="EMBL" id="JAV11712.1"/>
    </source>
</evidence>
<accession>A0A1L8DZJ5</accession>
<name>A0A1L8DZJ5_9DIPT</name>
<dbReference type="CDD" id="cd00170">
    <property type="entry name" value="SEC14"/>
    <property type="match status" value="1"/>
</dbReference>
<dbReference type="PANTHER" id="PTHR10174">
    <property type="entry name" value="ALPHA-TOCOPHEROL TRANSFER PROTEIN-RELATED"/>
    <property type="match status" value="1"/>
</dbReference>
<dbReference type="PROSITE" id="PS50191">
    <property type="entry name" value="CRAL_TRIO"/>
    <property type="match status" value="1"/>
</dbReference>
<dbReference type="Gene3D" id="1.10.8.20">
    <property type="entry name" value="N-terminal domain of phosphatidylinositol transfer protein sec14p"/>
    <property type="match status" value="1"/>
</dbReference>
<dbReference type="Pfam" id="PF00650">
    <property type="entry name" value="CRAL_TRIO"/>
    <property type="match status" value="1"/>
</dbReference>
<dbReference type="EMBL" id="GFDF01002372">
    <property type="protein sequence ID" value="JAV11712.1"/>
    <property type="molecule type" value="Transcribed_RNA"/>
</dbReference>
<sequence>MNYNCSLPSECYAFAEAQLNETQSTRDTSLAALQTWISENPEFNVERDVVHLLYFLRGAKFNVDKAKDKIKRFYRMRASRSEWFSIRNPEIPELDEILKIGVCFPLRERDEHNRLVIIIRTGAHNPRQHTQNNVLKVCKMLLDLAIRSDERISIYGVSAVLDMTGVTFGHAMQLKPTLIKRTVECWETYPCRARRLEFVNAPAHVNVVLNIFRSFMSAKLKDRVFVTKGLPKNNENLPANLGGNGPSYQELAVYWRKIAHENAQWFTENEQYKMTLP</sequence>
<dbReference type="PRINTS" id="PR00180">
    <property type="entry name" value="CRETINALDHBP"/>
</dbReference>
<dbReference type="InterPro" id="IPR036865">
    <property type="entry name" value="CRAL-TRIO_dom_sf"/>
</dbReference>
<reference evidence="2" key="1">
    <citation type="submission" date="2016-12" db="EMBL/GenBank/DDBJ databases">
        <title>An insight into the sialome and mialome of the sand fly, Nyssomyia neivai.</title>
        <authorList>
            <person name="Sebastian V."/>
            <person name="Goulart T.M."/>
            <person name="Oliveira W."/>
            <person name="Calvo E."/>
            <person name="Oliveira L.F."/>
            <person name="Pinto M.C."/>
            <person name="Rosselino A.M."/>
            <person name="Ribeiro J.M."/>
        </authorList>
    </citation>
    <scope>NUCLEOTIDE SEQUENCE</scope>
</reference>
<dbReference type="PANTHER" id="PTHR10174:SF224">
    <property type="entry name" value="RETINOL-BINDING PROTEIN PINTA"/>
    <property type="match status" value="1"/>
</dbReference>
<dbReference type="InterPro" id="IPR001251">
    <property type="entry name" value="CRAL-TRIO_dom"/>
</dbReference>
<dbReference type="SMART" id="SM00516">
    <property type="entry name" value="SEC14"/>
    <property type="match status" value="1"/>
</dbReference>
<dbReference type="InterPro" id="IPR011074">
    <property type="entry name" value="CRAL/TRIO_N_dom"/>
</dbReference>
<dbReference type="AlphaFoldDB" id="A0A1L8DZJ5"/>
<dbReference type="InterPro" id="IPR036273">
    <property type="entry name" value="CRAL/TRIO_N_dom_sf"/>
</dbReference>
<dbReference type="Gene3D" id="3.40.525.10">
    <property type="entry name" value="CRAL-TRIO lipid binding domain"/>
    <property type="match status" value="1"/>
</dbReference>
<evidence type="ECO:0000259" key="1">
    <source>
        <dbReference type="PROSITE" id="PS50191"/>
    </source>
</evidence>
<organism evidence="2">
    <name type="scientific">Nyssomyia neivai</name>
    <dbReference type="NCBI Taxonomy" id="330878"/>
    <lineage>
        <taxon>Eukaryota</taxon>
        <taxon>Metazoa</taxon>
        <taxon>Ecdysozoa</taxon>
        <taxon>Arthropoda</taxon>
        <taxon>Hexapoda</taxon>
        <taxon>Insecta</taxon>
        <taxon>Pterygota</taxon>
        <taxon>Neoptera</taxon>
        <taxon>Endopterygota</taxon>
        <taxon>Diptera</taxon>
        <taxon>Nematocera</taxon>
        <taxon>Psychodoidea</taxon>
        <taxon>Psychodidae</taxon>
        <taxon>Nyssomyia</taxon>
    </lineage>
</organism>
<dbReference type="SMART" id="SM01100">
    <property type="entry name" value="CRAL_TRIO_N"/>
    <property type="match status" value="1"/>
</dbReference>
<feature type="domain" description="CRAL-TRIO" evidence="1">
    <location>
        <begin position="90"/>
        <end position="249"/>
    </location>
</feature>
<proteinExistence type="predicted"/>
<dbReference type="GO" id="GO:1902936">
    <property type="term" value="F:phosphatidylinositol bisphosphate binding"/>
    <property type="evidence" value="ECO:0007669"/>
    <property type="project" value="TreeGrafter"/>
</dbReference>
<dbReference type="SUPFAM" id="SSF52087">
    <property type="entry name" value="CRAL/TRIO domain"/>
    <property type="match status" value="1"/>
</dbReference>
<protein>
    <submittedName>
        <fullName evidence="2">Putative phosphatidylinositol transfer protein sec14</fullName>
    </submittedName>
</protein>
<dbReference type="SUPFAM" id="SSF46938">
    <property type="entry name" value="CRAL/TRIO N-terminal domain"/>
    <property type="match status" value="1"/>
</dbReference>
<dbReference type="GO" id="GO:0016020">
    <property type="term" value="C:membrane"/>
    <property type="evidence" value="ECO:0007669"/>
    <property type="project" value="TreeGrafter"/>
</dbReference>